<organism evidence="1">
    <name type="scientific">uncultured bacterium</name>
    <name type="common">gcode 4</name>
    <dbReference type="NCBI Taxonomy" id="1234023"/>
    <lineage>
        <taxon>Bacteria</taxon>
        <taxon>environmental samples</taxon>
    </lineage>
</organism>
<protein>
    <submittedName>
        <fullName evidence="1">Uncharacterized protein</fullName>
    </submittedName>
</protein>
<comment type="caution">
    <text evidence="1">The sequence shown here is derived from an EMBL/GenBank/DDBJ whole genome shotgun (WGS) entry which is preliminary data.</text>
</comment>
<dbReference type="AlphaFoldDB" id="K1XJN7"/>
<reference evidence="1" key="1">
    <citation type="journal article" date="2012" name="Science">
        <title>Fermentation, hydrogen, and sulfur metabolism in multiple uncultivated bacterial phyla.</title>
        <authorList>
            <person name="Wrighton K.C."/>
            <person name="Thomas B.C."/>
            <person name="Sharon I."/>
            <person name="Miller C.S."/>
            <person name="Castelle C.J."/>
            <person name="VerBerkmoes N.C."/>
            <person name="Wilkins M.J."/>
            <person name="Hettich R.L."/>
            <person name="Lipton M.S."/>
            <person name="Williams K.H."/>
            <person name="Long P.E."/>
            <person name="Banfield J.F."/>
        </authorList>
    </citation>
    <scope>NUCLEOTIDE SEQUENCE [LARGE SCALE GENOMIC DNA]</scope>
</reference>
<accession>K1XJN7</accession>
<evidence type="ECO:0000313" key="1">
    <source>
        <dbReference type="EMBL" id="EKD25441.1"/>
    </source>
</evidence>
<sequence length="91" mass="10565">MFFGMITKSTSWSIGNKLFNLSGDSKRHIEYSSHDNWKNSDAQKTGFTIIIDHDDQDVIKQLMTHHSKLRKEIKGEIWVTHITFTVMKVAI</sequence>
<proteinExistence type="predicted"/>
<dbReference type="EMBL" id="AMFJ01036063">
    <property type="protein sequence ID" value="EKD25441.1"/>
    <property type="molecule type" value="Genomic_DNA"/>
</dbReference>
<name>K1XJN7_9BACT</name>
<gene>
    <name evidence="1" type="ORF">ACD_80C00056G0003</name>
</gene>